<dbReference type="EMBL" id="NIDE01000011">
    <property type="protein sequence ID" value="OWK39181.1"/>
    <property type="molecule type" value="Genomic_DNA"/>
</dbReference>
<accession>A0A225DCA9</accession>
<gene>
    <name evidence="1" type="ORF">FRUB_06263</name>
</gene>
<dbReference type="AlphaFoldDB" id="A0A225DCA9"/>
<proteinExistence type="predicted"/>
<protein>
    <submittedName>
        <fullName evidence="1">Uncharacterized protein</fullName>
    </submittedName>
</protein>
<keyword evidence="2" id="KW-1185">Reference proteome</keyword>
<organism evidence="1 2">
    <name type="scientific">Fimbriiglobus ruber</name>
    <dbReference type="NCBI Taxonomy" id="1908690"/>
    <lineage>
        <taxon>Bacteria</taxon>
        <taxon>Pseudomonadati</taxon>
        <taxon>Planctomycetota</taxon>
        <taxon>Planctomycetia</taxon>
        <taxon>Gemmatales</taxon>
        <taxon>Gemmataceae</taxon>
        <taxon>Fimbriiglobus</taxon>
    </lineage>
</organism>
<comment type="caution">
    <text evidence="1">The sequence shown here is derived from an EMBL/GenBank/DDBJ whole genome shotgun (WGS) entry which is preliminary data.</text>
</comment>
<dbReference type="Proteomes" id="UP000214646">
    <property type="component" value="Unassembled WGS sequence"/>
</dbReference>
<evidence type="ECO:0000313" key="1">
    <source>
        <dbReference type="EMBL" id="OWK39181.1"/>
    </source>
</evidence>
<name>A0A225DCA9_9BACT</name>
<evidence type="ECO:0000313" key="2">
    <source>
        <dbReference type="Proteomes" id="UP000214646"/>
    </source>
</evidence>
<reference evidence="2" key="1">
    <citation type="submission" date="2017-06" db="EMBL/GenBank/DDBJ databases">
        <title>Genome analysis of Fimbriiglobus ruber SP5, the first member of the order Planctomycetales with confirmed chitinolytic capability.</title>
        <authorList>
            <person name="Ravin N.V."/>
            <person name="Rakitin A.L."/>
            <person name="Ivanova A.A."/>
            <person name="Beletsky A.V."/>
            <person name="Kulichevskaya I.S."/>
            <person name="Mardanov A.V."/>
            <person name="Dedysh S.N."/>
        </authorList>
    </citation>
    <scope>NUCLEOTIDE SEQUENCE [LARGE SCALE GENOMIC DNA]</scope>
    <source>
        <strain evidence="2">SP5</strain>
    </source>
</reference>
<sequence>MFDVLTPVVVDAPVVGLDDVIVGIALKELLPIDPVPRLLLPPSPLVVPPEVPDVPVVPVWADAVVPTATPITAAQPNRRSRRMT</sequence>